<dbReference type="InterPro" id="IPR041118">
    <property type="entry name" value="Rx_N"/>
</dbReference>
<dbReference type="Gene3D" id="1.20.5.4130">
    <property type="match status" value="1"/>
</dbReference>
<sequence>MAEAVVGVLISKLSTVLANEVVAGASLFWKEASALKGLFGEIRKAKVELESMKAYLRDSEKFKDTDETTAIFINKIRELSFRIEDVVDEFMYKLEDNKHGGFAAKTKKRIKNVKVWRRLALELHDINAEIEDSTRRRDRYVIQGMQRYSGSGDHHATSNYQTLCSAREEDIVGIKDHAAKLKQWLVGDMEETNRKITTIWGMGGVGKTTLADHVYKIVKMEFDAAAWVIVSKSYEVEDLLKKIAIEFGISIDSSIMDMRRVVDVIRINLEGKRFLMVLDDVWEQDVWINNIMPVFPTNCTSRFVLTSRLSEVASLATSNCAIKLEPLQEIDSYMLFCKLAFCNNDEKGCPSELWDLAEKFLKRCEGLPIAIACIGRLLSCKPPTHLQWENVYKKLELQSTNNVIPGVDTVLKVSLEDLPYELKNCFLHCAMFPEDYNLNRRRLIRHWITAGFIKEIENKTLEEVAEGFLNELINRSLLQVIETNAFGRVKFFRMHDILRHLALDKAEKEYFGKVYKGSGTFSVGARRLSIQSTGVAPLSPFGATHLRAIHAFTRYIDIDLLTHILHSSKMLSTLDLQGTQIKLLPNEVFSLFNLRLLGLRYTGIVNLPEALGRLQNLEVLDVCFTALLTLPKNIAKLKKLRYLYAGSRPIGGPLTSLVGTKVPRGIRNLTGLHALQKIKASLEIICDVAALTELRTFGVSDVTSEHSLKLCSAIVNMNHLVHLSIASSNENDVLPWEALRLPETLSKLKLEGQLEKKQMPQILSSWSHLNNLTQLTLKGSKLDEDPFPSLIVLRDLRFLRLVNAYDGKKLYISALSFPRLTKLVLGGAPQLNQVEIAEGALGNLVELELSYCPKLKRVPHGVRFLRALEEFHLIDTADEFIEMLTKEPEANEWKEELMKISHIRKVIVESTEKNFWRRIVVSTKVNEFAG</sequence>
<dbReference type="Gene3D" id="1.10.10.10">
    <property type="entry name" value="Winged helix-like DNA-binding domain superfamily/Winged helix DNA-binding domain"/>
    <property type="match status" value="1"/>
</dbReference>
<dbReference type="Gene3D" id="1.10.8.430">
    <property type="entry name" value="Helical domain of apoptotic protease-activating factors"/>
    <property type="match status" value="1"/>
</dbReference>
<dbReference type="GO" id="GO:0002758">
    <property type="term" value="P:innate immune response-activating signaling pathway"/>
    <property type="evidence" value="ECO:0007669"/>
    <property type="project" value="UniProtKB-ARBA"/>
</dbReference>
<dbReference type="EMBL" id="CM008053">
    <property type="protein sequence ID" value="PAN41626.1"/>
    <property type="molecule type" value="Genomic_DNA"/>
</dbReference>
<dbReference type="InterPro" id="IPR038005">
    <property type="entry name" value="RX-like_CC"/>
</dbReference>
<evidence type="ECO:0008006" key="13">
    <source>
        <dbReference type="Google" id="ProtNLM"/>
    </source>
</evidence>
<dbReference type="PANTHER" id="PTHR23155">
    <property type="entry name" value="DISEASE RESISTANCE PROTEIN RP"/>
    <property type="match status" value="1"/>
</dbReference>
<organism evidence="12">
    <name type="scientific">Panicum hallii</name>
    <dbReference type="NCBI Taxonomy" id="206008"/>
    <lineage>
        <taxon>Eukaryota</taxon>
        <taxon>Viridiplantae</taxon>
        <taxon>Streptophyta</taxon>
        <taxon>Embryophyta</taxon>
        <taxon>Tracheophyta</taxon>
        <taxon>Spermatophyta</taxon>
        <taxon>Magnoliopsida</taxon>
        <taxon>Liliopsida</taxon>
        <taxon>Poales</taxon>
        <taxon>Poaceae</taxon>
        <taxon>PACMAD clade</taxon>
        <taxon>Panicoideae</taxon>
        <taxon>Panicodae</taxon>
        <taxon>Paniceae</taxon>
        <taxon>Panicinae</taxon>
        <taxon>Panicum</taxon>
        <taxon>Panicum sect. Panicum</taxon>
    </lineage>
</organism>
<dbReference type="PANTHER" id="PTHR23155:SF931">
    <property type="entry name" value="OS01G0547000 PROTEIN"/>
    <property type="match status" value="1"/>
</dbReference>
<dbReference type="InterPro" id="IPR042197">
    <property type="entry name" value="Apaf_helical"/>
</dbReference>
<dbReference type="Proteomes" id="UP000243499">
    <property type="component" value="Chromosome 8"/>
</dbReference>
<reference evidence="12" key="1">
    <citation type="submission" date="2018-04" db="EMBL/GenBank/DDBJ databases">
        <title>WGS assembly of Panicum hallii.</title>
        <authorList>
            <person name="Lovell J."/>
            <person name="Jenkins J."/>
            <person name="Lowry D."/>
            <person name="Mamidi S."/>
            <person name="Sreedasyam A."/>
            <person name="Weng X."/>
            <person name="Barry K."/>
            <person name="Bonette J."/>
            <person name="Campitelli B."/>
            <person name="Daum C."/>
            <person name="Gordon S."/>
            <person name="Gould B."/>
            <person name="Lipzen A."/>
            <person name="Macqueen A."/>
            <person name="Palacio-Mejia J."/>
            <person name="Plott C."/>
            <person name="Shakirov E."/>
            <person name="Shu S."/>
            <person name="Yoshinaga Y."/>
            <person name="Zane M."/>
            <person name="Rokhsar D."/>
            <person name="Grimwood J."/>
            <person name="Schmutz J."/>
            <person name="Juenger T."/>
        </authorList>
    </citation>
    <scope>NUCLEOTIDE SEQUENCE [LARGE SCALE GENOMIC DNA]</scope>
    <source>
        <strain evidence="12">FIL2</strain>
    </source>
</reference>
<evidence type="ECO:0000259" key="11">
    <source>
        <dbReference type="Pfam" id="PF23598"/>
    </source>
</evidence>
<evidence type="ECO:0000256" key="7">
    <source>
        <dbReference type="SAM" id="SignalP"/>
    </source>
</evidence>
<dbReference type="Pfam" id="PF23598">
    <property type="entry name" value="LRR_14"/>
    <property type="match status" value="1"/>
</dbReference>
<evidence type="ECO:0000256" key="4">
    <source>
        <dbReference type="ARBA" id="ARBA00022741"/>
    </source>
</evidence>
<dbReference type="Gene3D" id="3.80.10.10">
    <property type="entry name" value="Ribonuclease Inhibitor"/>
    <property type="match status" value="2"/>
</dbReference>
<keyword evidence="2" id="KW-0433">Leucine-rich repeat</keyword>
<dbReference type="InterPro" id="IPR055414">
    <property type="entry name" value="LRR_R13L4/SHOC2-like"/>
</dbReference>
<dbReference type="InterPro" id="IPR032675">
    <property type="entry name" value="LRR_dom_sf"/>
</dbReference>
<feature type="signal peptide" evidence="7">
    <location>
        <begin position="1"/>
        <end position="18"/>
    </location>
</feature>
<dbReference type="GO" id="GO:0043531">
    <property type="term" value="F:ADP binding"/>
    <property type="evidence" value="ECO:0007669"/>
    <property type="project" value="InterPro"/>
</dbReference>
<dbReference type="AlphaFoldDB" id="A0A2S3IDP8"/>
<keyword evidence="7" id="KW-0732">Signal</keyword>
<dbReference type="InterPro" id="IPR058922">
    <property type="entry name" value="WHD_DRP"/>
</dbReference>
<accession>A0A2S3IDP8</accession>
<evidence type="ECO:0000256" key="2">
    <source>
        <dbReference type="ARBA" id="ARBA00022614"/>
    </source>
</evidence>
<dbReference type="InterPro" id="IPR036388">
    <property type="entry name" value="WH-like_DNA-bd_sf"/>
</dbReference>
<feature type="chain" id="PRO_5015689108" description="NB-ARC domain-containing protein" evidence="7">
    <location>
        <begin position="19"/>
        <end position="930"/>
    </location>
</feature>
<dbReference type="Pfam" id="PF23559">
    <property type="entry name" value="WHD_DRP"/>
    <property type="match status" value="1"/>
</dbReference>
<keyword evidence="4" id="KW-0547">Nucleotide-binding</keyword>
<comment type="similarity">
    <text evidence="1">Belongs to the disease resistance NB-LRR family.</text>
</comment>
<evidence type="ECO:0000259" key="8">
    <source>
        <dbReference type="Pfam" id="PF00931"/>
    </source>
</evidence>
<dbReference type="Gramene" id="PAN41626">
    <property type="protein sequence ID" value="PAN41626"/>
    <property type="gene ID" value="PAHAL_8G057200"/>
</dbReference>
<evidence type="ECO:0000259" key="9">
    <source>
        <dbReference type="Pfam" id="PF18052"/>
    </source>
</evidence>
<evidence type="ECO:0000256" key="3">
    <source>
        <dbReference type="ARBA" id="ARBA00022737"/>
    </source>
</evidence>
<name>A0A2S3IDP8_9POAL</name>
<evidence type="ECO:0000259" key="10">
    <source>
        <dbReference type="Pfam" id="PF23559"/>
    </source>
</evidence>
<dbReference type="FunFam" id="1.10.10.10:FF:000322">
    <property type="entry name" value="Probable disease resistance protein At1g63360"/>
    <property type="match status" value="1"/>
</dbReference>
<dbReference type="SUPFAM" id="SSF52540">
    <property type="entry name" value="P-loop containing nucleoside triphosphate hydrolases"/>
    <property type="match status" value="1"/>
</dbReference>
<proteinExistence type="inferred from homology"/>
<dbReference type="Pfam" id="PF00931">
    <property type="entry name" value="NB-ARC"/>
    <property type="match status" value="1"/>
</dbReference>
<protein>
    <recommendedName>
        <fullName evidence="13">NB-ARC domain-containing protein</fullName>
    </recommendedName>
</protein>
<dbReference type="Pfam" id="PF18052">
    <property type="entry name" value="Rx_N"/>
    <property type="match status" value="1"/>
</dbReference>
<evidence type="ECO:0000256" key="5">
    <source>
        <dbReference type="ARBA" id="ARBA00022821"/>
    </source>
</evidence>
<feature type="domain" description="Disease resistance N-terminal" evidence="9">
    <location>
        <begin position="5"/>
        <end position="105"/>
    </location>
</feature>
<gene>
    <name evidence="12" type="ORF">PAHAL_8G057200</name>
</gene>
<feature type="domain" description="Disease resistance R13L4/SHOC-2-like LRR" evidence="11">
    <location>
        <begin position="545"/>
        <end position="870"/>
    </location>
</feature>
<feature type="domain" description="Disease resistance protein winged helix" evidence="10">
    <location>
        <begin position="431"/>
        <end position="502"/>
    </location>
</feature>
<dbReference type="InterPro" id="IPR027417">
    <property type="entry name" value="P-loop_NTPase"/>
</dbReference>
<evidence type="ECO:0000313" key="12">
    <source>
        <dbReference type="EMBL" id="PAN41626.1"/>
    </source>
</evidence>
<dbReference type="CDD" id="cd14798">
    <property type="entry name" value="RX-CC_like"/>
    <property type="match status" value="1"/>
</dbReference>
<dbReference type="PRINTS" id="PR00364">
    <property type="entry name" value="DISEASERSIST"/>
</dbReference>
<evidence type="ECO:0000256" key="6">
    <source>
        <dbReference type="ARBA" id="ARBA00023054"/>
    </source>
</evidence>
<dbReference type="FunFam" id="3.40.50.300:FF:001091">
    <property type="entry name" value="Probable disease resistance protein At1g61300"/>
    <property type="match status" value="1"/>
</dbReference>
<dbReference type="GO" id="GO:0009626">
    <property type="term" value="P:plant-type hypersensitive response"/>
    <property type="evidence" value="ECO:0007669"/>
    <property type="project" value="UniProtKB-ARBA"/>
</dbReference>
<dbReference type="SUPFAM" id="SSF52058">
    <property type="entry name" value="L domain-like"/>
    <property type="match status" value="1"/>
</dbReference>
<dbReference type="InterPro" id="IPR002182">
    <property type="entry name" value="NB-ARC"/>
</dbReference>
<evidence type="ECO:0000256" key="1">
    <source>
        <dbReference type="ARBA" id="ARBA00008894"/>
    </source>
</evidence>
<keyword evidence="3" id="KW-0677">Repeat</keyword>
<dbReference type="Gene3D" id="3.40.50.300">
    <property type="entry name" value="P-loop containing nucleotide triphosphate hydrolases"/>
    <property type="match status" value="1"/>
</dbReference>
<keyword evidence="6" id="KW-0175">Coiled coil</keyword>
<dbReference type="GO" id="GO:0042742">
    <property type="term" value="P:defense response to bacterium"/>
    <property type="evidence" value="ECO:0007669"/>
    <property type="project" value="UniProtKB-ARBA"/>
</dbReference>
<keyword evidence="5" id="KW-0611">Plant defense</keyword>
<feature type="domain" description="NB-ARC" evidence="8">
    <location>
        <begin position="175"/>
        <end position="345"/>
    </location>
</feature>
<dbReference type="InterPro" id="IPR044974">
    <property type="entry name" value="Disease_R_plants"/>
</dbReference>